<evidence type="ECO:0000256" key="1">
    <source>
        <dbReference type="ARBA" id="ARBA00004141"/>
    </source>
</evidence>
<reference evidence="7" key="1">
    <citation type="submission" date="2020-11" db="EMBL/GenBank/DDBJ databases">
        <authorList>
            <person name="Tran Van P."/>
        </authorList>
    </citation>
    <scope>NUCLEOTIDE SEQUENCE</scope>
</reference>
<evidence type="ECO:0000256" key="3">
    <source>
        <dbReference type="ARBA" id="ARBA00022692"/>
    </source>
</evidence>
<sequence length="177" mass="20725">MKRMLGRSWEEEIIMRKQPGLSQPIKFYLYGLLGYFLEVMYTAIWEFVVSRNWAFHGCTSVWSLPIYGVAGLGIEHLYFNWLQNTPAPIRGCIYLLWSFMWEFSTGYILRHFHACPWDYSAFSWNINGLITLEYAPLWFGAAICSEQLVVKHLRSISWAKNNNYSSGSLCVQCHKSR</sequence>
<comment type="subcellular location">
    <subcellularLocation>
        <location evidence="1">Membrane</location>
        <topology evidence="1">Multi-pass membrane protein</topology>
    </subcellularLocation>
</comment>
<feature type="transmembrane region" description="Helical" evidence="6">
    <location>
        <begin position="60"/>
        <end position="79"/>
    </location>
</feature>
<organism evidence="7">
    <name type="scientific">Darwinula stevensoni</name>
    <dbReference type="NCBI Taxonomy" id="69355"/>
    <lineage>
        <taxon>Eukaryota</taxon>
        <taxon>Metazoa</taxon>
        <taxon>Ecdysozoa</taxon>
        <taxon>Arthropoda</taxon>
        <taxon>Crustacea</taxon>
        <taxon>Oligostraca</taxon>
        <taxon>Ostracoda</taxon>
        <taxon>Podocopa</taxon>
        <taxon>Podocopida</taxon>
        <taxon>Darwinulocopina</taxon>
        <taxon>Darwinuloidea</taxon>
        <taxon>Darwinulidae</taxon>
        <taxon>Darwinula</taxon>
    </lineage>
</organism>
<dbReference type="InterPro" id="IPR010540">
    <property type="entry name" value="CmpB_TMEM229"/>
</dbReference>
<keyword evidence="8" id="KW-1185">Reference proteome</keyword>
<dbReference type="PANTHER" id="PTHR31746">
    <property type="entry name" value="TRANSMEMBRANE PROTEIN 229 FAMILY MEMBER"/>
    <property type="match status" value="1"/>
</dbReference>
<evidence type="ECO:0000313" key="8">
    <source>
        <dbReference type="Proteomes" id="UP000677054"/>
    </source>
</evidence>
<dbReference type="OrthoDB" id="5946847at2759"/>
<protein>
    <submittedName>
        <fullName evidence="7">Uncharacterized protein</fullName>
    </submittedName>
</protein>
<comment type="similarity">
    <text evidence="2">Belongs to the TMEM229 family.</text>
</comment>
<evidence type="ECO:0000256" key="2">
    <source>
        <dbReference type="ARBA" id="ARBA00006371"/>
    </source>
</evidence>
<dbReference type="EMBL" id="CAJPEV010000042">
    <property type="protein sequence ID" value="CAG0879438.1"/>
    <property type="molecule type" value="Genomic_DNA"/>
</dbReference>
<dbReference type="GO" id="GO:0016020">
    <property type="term" value="C:membrane"/>
    <property type="evidence" value="ECO:0007669"/>
    <property type="project" value="UniProtKB-SubCell"/>
</dbReference>
<gene>
    <name evidence="7" type="ORF">DSTB1V02_LOCUS587</name>
</gene>
<dbReference type="Pfam" id="PF06541">
    <property type="entry name" value="ABC_trans_CmpB"/>
    <property type="match status" value="1"/>
</dbReference>
<evidence type="ECO:0000256" key="5">
    <source>
        <dbReference type="ARBA" id="ARBA00023136"/>
    </source>
</evidence>
<keyword evidence="3 6" id="KW-0812">Transmembrane</keyword>
<feature type="transmembrane region" description="Helical" evidence="6">
    <location>
        <begin position="27"/>
        <end position="48"/>
    </location>
</feature>
<dbReference type="EMBL" id="LR899559">
    <property type="protein sequence ID" value="CAD7240567.1"/>
    <property type="molecule type" value="Genomic_DNA"/>
</dbReference>
<keyword evidence="5 6" id="KW-0472">Membrane</keyword>
<dbReference type="Proteomes" id="UP000677054">
    <property type="component" value="Unassembled WGS sequence"/>
</dbReference>
<keyword evidence="4 6" id="KW-1133">Transmembrane helix</keyword>
<evidence type="ECO:0000256" key="6">
    <source>
        <dbReference type="SAM" id="Phobius"/>
    </source>
</evidence>
<name>A0A7R8X4D8_9CRUS</name>
<evidence type="ECO:0000313" key="7">
    <source>
        <dbReference type="EMBL" id="CAD7240567.1"/>
    </source>
</evidence>
<accession>A0A7R8X4D8</accession>
<dbReference type="AlphaFoldDB" id="A0A7R8X4D8"/>
<proteinExistence type="inferred from homology"/>
<dbReference type="PANTHER" id="PTHR31746:SF3">
    <property type="entry name" value="TRANSMEMBRANE PROTEIN 229B"/>
    <property type="match status" value="1"/>
</dbReference>
<evidence type="ECO:0000256" key="4">
    <source>
        <dbReference type="ARBA" id="ARBA00022989"/>
    </source>
</evidence>